<proteinExistence type="predicted"/>
<keyword evidence="2" id="KW-1185">Reference proteome</keyword>
<gene>
    <name evidence="1" type="ORF">NM208_g14461</name>
</gene>
<sequence length="142" mass="15536">MPEGPWALQACEAVEFVSGTSPIEQAFRQQQQQQHVAWLLGVVASPSRLSPTSMTPTLDRLWKSEIASTNSMRLLKTSALCVPLCDSSFNCDLHLDECIPSQALQAIQPDSRSLSLAPLPLALLFSTPLLVLPKLPRSILSR</sequence>
<name>A0ACC1RFY5_9HYPO</name>
<accession>A0ACC1RFY5</accession>
<evidence type="ECO:0000313" key="1">
    <source>
        <dbReference type="EMBL" id="KAJ3518594.1"/>
    </source>
</evidence>
<protein>
    <submittedName>
        <fullName evidence="1">Uncharacterized protein</fullName>
    </submittedName>
</protein>
<organism evidence="1 2">
    <name type="scientific">Fusarium decemcellulare</name>
    <dbReference type="NCBI Taxonomy" id="57161"/>
    <lineage>
        <taxon>Eukaryota</taxon>
        <taxon>Fungi</taxon>
        <taxon>Dikarya</taxon>
        <taxon>Ascomycota</taxon>
        <taxon>Pezizomycotina</taxon>
        <taxon>Sordariomycetes</taxon>
        <taxon>Hypocreomycetidae</taxon>
        <taxon>Hypocreales</taxon>
        <taxon>Nectriaceae</taxon>
        <taxon>Fusarium</taxon>
        <taxon>Fusarium decemcellulare species complex</taxon>
    </lineage>
</organism>
<reference evidence="1" key="1">
    <citation type="submission" date="2022-08" db="EMBL/GenBank/DDBJ databases">
        <title>Genome Sequence of Fusarium decemcellulare.</title>
        <authorList>
            <person name="Buettner E."/>
        </authorList>
    </citation>
    <scope>NUCLEOTIDE SEQUENCE</scope>
    <source>
        <strain evidence="1">Babe19</strain>
    </source>
</reference>
<dbReference type="EMBL" id="JANRMS010003382">
    <property type="protein sequence ID" value="KAJ3518594.1"/>
    <property type="molecule type" value="Genomic_DNA"/>
</dbReference>
<dbReference type="Proteomes" id="UP001148629">
    <property type="component" value="Unassembled WGS sequence"/>
</dbReference>
<evidence type="ECO:0000313" key="2">
    <source>
        <dbReference type="Proteomes" id="UP001148629"/>
    </source>
</evidence>
<comment type="caution">
    <text evidence="1">The sequence shown here is derived from an EMBL/GenBank/DDBJ whole genome shotgun (WGS) entry which is preliminary data.</text>
</comment>